<reference evidence="3" key="1">
    <citation type="submission" date="2016-01" db="EMBL/GenBank/DDBJ databases">
        <title>Draft genome sequence of Thermodesulfovibrio aggregans strain TGE-P1.</title>
        <authorList>
            <person name="Sekiguchi Y."/>
            <person name="Ohashi A."/>
            <person name="Matsuura N."/>
            <person name="Tourlousse M.D."/>
        </authorList>
    </citation>
    <scope>NUCLEOTIDE SEQUENCE [LARGE SCALE GENOMIC DNA]</scope>
    <source>
        <strain evidence="3">TGE-P1</strain>
    </source>
</reference>
<accession>A0A0U9HNI0</accession>
<dbReference type="InterPro" id="IPR027417">
    <property type="entry name" value="P-loop_NTPase"/>
</dbReference>
<evidence type="ECO:0000313" key="3">
    <source>
        <dbReference type="Proteomes" id="UP000054976"/>
    </source>
</evidence>
<comment type="caution">
    <text evidence="2">The sequence shown here is derived from an EMBL/GenBank/DDBJ whole genome shotgun (WGS) entry which is preliminary data.</text>
</comment>
<organism evidence="2 3">
    <name type="scientific">Thermodesulfovibrio aggregans</name>
    <dbReference type="NCBI Taxonomy" id="86166"/>
    <lineage>
        <taxon>Bacteria</taxon>
        <taxon>Pseudomonadati</taxon>
        <taxon>Nitrospirota</taxon>
        <taxon>Thermodesulfovibrionia</taxon>
        <taxon>Thermodesulfovibrionales</taxon>
        <taxon>Thermodesulfovibrionaceae</taxon>
        <taxon>Thermodesulfovibrio</taxon>
    </lineage>
</organism>
<feature type="domain" description="PD-(D/E)XK endonuclease-like" evidence="1">
    <location>
        <begin position="640"/>
        <end position="913"/>
    </location>
</feature>
<evidence type="ECO:0000313" key="2">
    <source>
        <dbReference type="EMBL" id="GAQ94025.1"/>
    </source>
</evidence>
<sequence length="929" mass="109624">MIDELNFLKKEQIIEIKSSDDIIKKVMNIFLNEGYDFSETFIVFPGKRPSYYLKKILAQKIKQSYIPPKIFSIDEFIDFIFRKISTASQIEPFEAVGIIYEICLKHNLLTEFFKKFDNFISYGFKLFNLLEELYIEDVSVNKLKEVETLINVPVKSQEKLRFLSIVYEELYRELSQKNLSTRSLRYRKVAECKNLPDFKFKELIFAGFFAFTVSEKRILEKLSNFENFYFVFQKAPEFDEKILNKINVYSCPDTHAEIKIAGKIIESSTIDEKTVVVLPKSDNLFPLLRQGIPFLREEDYNISMGYPLNRTPIYGFFNNLFEVLNSIEDNQLYTPSYLKFILHPYTKNVIIKKSAEISRIIFHEIENLLISKELSFVELEWIEKEASVILAQKLESFNLSAYEIKKHFETIHNNTIKKFTTIKNIEEFIKSCRDVLVFIYENTTARFHPFFYPYVEAFIAQFDKLQNSVIKNFKFEHLESYFNFFKNLIAHENVPFPGTPLKGLQILGFLETRNLKFKKVIFLDLNEGVFPPLSEDYLMPYKIRKILGLSTYQDREKLIYYYFSLLVDGAEEVHLCYIKNDRFERSRFIEKLIWEAEKRKAQKMEIPIKSLSWSVNLSSKLPAEVVKTEQIMSVINNLCFSPSAIDDYLQCGLRFYYSHVLKLERKREISADIERSDIGTIVHEALREYFKLRKNKKLTPHDFGNEIEKIVQDIFFRRYGSKIRGKVYLIKIQIIQRLLQLIEYYRKLSIEHRLKVLEVEELIEENLFNSIFKYRIDLVESIDESITIVDYKISGSEQQYRIRFDKLDLSNRQSWSACIGSLQIPLYMLLYAKKHRLNIFNLKGCYLLLGKALINDDEIRFDPFPEVNKEEYITAVSTVLETLLSEIKNKDIPFYPTSDFKTKCKLCDYQLICGTFTTPSKTSSAGPVI</sequence>
<dbReference type="RefSeq" id="WP_059175510.1">
    <property type="nucleotide sequence ID" value="NZ_BCNO01000001.1"/>
</dbReference>
<dbReference type="STRING" id="86166.TAGGR_1194"/>
<dbReference type="Gene3D" id="3.90.320.10">
    <property type="match status" value="1"/>
</dbReference>
<dbReference type="EMBL" id="BCNO01000001">
    <property type="protein sequence ID" value="GAQ94025.1"/>
    <property type="molecule type" value="Genomic_DNA"/>
</dbReference>
<dbReference type="AlphaFoldDB" id="A0A0U9HNI0"/>
<gene>
    <name evidence="2" type="ORF">TAGGR_1194</name>
</gene>
<name>A0A0U9HNI0_9BACT</name>
<dbReference type="Proteomes" id="UP000054976">
    <property type="component" value="Unassembled WGS sequence"/>
</dbReference>
<dbReference type="InterPro" id="IPR011604">
    <property type="entry name" value="PDDEXK-like_dom_sf"/>
</dbReference>
<dbReference type="OrthoDB" id="9762792at2"/>
<dbReference type="SUPFAM" id="SSF52540">
    <property type="entry name" value="P-loop containing nucleoside triphosphate hydrolases"/>
    <property type="match status" value="1"/>
</dbReference>
<evidence type="ECO:0000259" key="1">
    <source>
        <dbReference type="Pfam" id="PF12705"/>
    </source>
</evidence>
<proteinExistence type="predicted"/>
<dbReference type="Pfam" id="PF12705">
    <property type="entry name" value="PDDEXK_1"/>
    <property type="match status" value="1"/>
</dbReference>
<keyword evidence="3" id="KW-1185">Reference proteome</keyword>
<dbReference type="InterPro" id="IPR038726">
    <property type="entry name" value="PDDEXK_AddAB-type"/>
</dbReference>
<protein>
    <submittedName>
        <fullName evidence="2">PD-(D/E)XK nuclease superfamily protein</fullName>
    </submittedName>
</protein>